<gene>
    <name evidence="2" type="ORF">R3W88_027171</name>
</gene>
<protein>
    <recommendedName>
        <fullName evidence="1">Serine hydroxymethyltransferase-like domain-containing protein</fullName>
    </recommendedName>
</protein>
<dbReference type="EMBL" id="JAWPEI010000006">
    <property type="protein sequence ID" value="KAK4724392.1"/>
    <property type="molecule type" value="Genomic_DNA"/>
</dbReference>
<organism evidence="2 3">
    <name type="scientific">Solanum pinnatisectum</name>
    <name type="common">tansyleaf nightshade</name>
    <dbReference type="NCBI Taxonomy" id="50273"/>
    <lineage>
        <taxon>Eukaryota</taxon>
        <taxon>Viridiplantae</taxon>
        <taxon>Streptophyta</taxon>
        <taxon>Embryophyta</taxon>
        <taxon>Tracheophyta</taxon>
        <taxon>Spermatophyta</taxon>
        <taxon>Magnoliopsida</taxon>
        <taxon>eudicotyledons</taxon>
        <taxon>Gunneridae</taxon>
        <taxon>Pentapetalae</taxon>
        <taxon>asterids</taxon>
        <taxon>lamiids</taxon>
        <taxon>Solanales</taxon>
        <taxon>Solanaceae</taxon>
        <taxon>Solanoideae</taxon>
        <taxon>Solaneae</taxon>
        <taxon>Solanum</taxon>
    </lineage>
</organism>
<accession>A0AAV9LJ26</accession>
<reference evidence="2 3" key="1">
    <citation type="submission" date="2023-10" db="EMBL/GenBank/DDBJ databases">
        <title>Genome-Wide Identification Analysis in wild type Solanum Pinnatisectum Reveals Some Genes Defensing Phytophthora Infestans.</title>
        <authorList>
            <person name="Sun C."/>
        </authorList>
    </citation>
    <scope>NUCLEOTIDE SEQUENCE [LARGE SCALE GENOMIC DNA]</scope>
    <source>
        <strain evidence="2">LQN</strain>
        <tissue evidence="2">Leaf</tissue>
    </source>
</reference>
<sequence>MWKLDENFSYILCKFDNVQRALSTYSQSVIPNPVPLDVDSSYDNNGDLALSFDDSSPVFKDLVASDSDIVDECIQPSLQACVVQTHTYVLLSNLLFDLNDGTLKEVTSGTLEEISGISTYKMFAGIPDRDIDMEVVDSIQNDVVKLETQVFDERFHTVRCDSNNVVKFDEMLFTLPCMISDCSSFAYLSELDPSKLPLSLYRFSPAQFKLEFPFDPGSDQFPYDLGANVFIVTSGGCLQVHQLHPATFLFNLLLVINTFSTFWFKFWAITVSTDGVHVLRVFEAIKNNWSYLFAKLSNWEQLGGVEWHIWDHFDYFCMAYKCSITVKELHSCDDKVEISEFIMSANFLCRILDSPYFVCNILTKALYSVLPNDDFECYMTLQPVSYSLPGFVASITFANHPFDPKYLGTAASEQFINLLELLLALNLVSLDARNMTHCLDQLCSKQKVSLLADMAHINGLVASLVMCSPFKYSTFVTFAIQFMGAKVYTTIVYEKSLFALGGFGNE</sequence>
<dbReference type="InterPro" id="IPR039429">
    <property type="entry name" value="SHMT-like_dom"/>
</dbReference>
<evidence type="ECO:0000313" key="3">
    <source>
        <dbReference type="Proteomes" id="UP001311915"/>
    </source>
</evidence>
<evidence type="ECO:0000259" key="1">
    <source>
        <dbReference type="Pfam" id="PF00464"/>
    </source>
</evidence>
<dbReference type="Gene3D" id="3.40.640.10">
    <property type="entry name" value="Type I PLP-dependent aspartate aminotransferase-like (Major domain)"/>
    <property type="match status" value="1"/>
</dbReference>
<dbReference type="InterPro" id="IPR015421">
    <property type="entry name" value="PyrdxlP-dep_Trfase_major"/>
</dbReference>
<evidence type="ECO:0000313" key="2">
    <source>
        <dbReference type="EMBL" id="KAK4724392.1"/>
    </source>
</evidence>
<keyword evidence="3" id="KW-1185">Reference proteome</keyword>
<proteinExistence type="predicted"/>
<feature type="domain" description="Serine hydroxymethyltransferase-like" evidence="1">
    <location>
        <begin position="439"/>
        <end position="478"/>
    </location>
</feature>
<dbReference type="Pfam" id="PF00464">
    <property type="entry name" value="SHMT"/>
    <property type="match status" value="1"/>
</dbReference>
<dbReference type="Proteomes" id="UP001311915">
    <property type="component" value="Unassembled WGS sequence"/>
</dbReference>
<name>A0AAV9LJ26_9SOLN</name>
<dbReference type="AlphaFoldDB" id="A0AAV9LJ26"/>
<comment type="caution">
    <text evidence="2">The sequence shown here is derived from an EMBL/GenBank/DDBJ whole genome shotgun (WGS) entry which is preliminary data.</text>
</comment>